<evidence type="ECO:0000256" key="11">
    <source>
        <dbReference type="ARBA" id="ARBA00048988"/>
    </source>
</evidence>
<dbReference type="GO" id="GO:1990077">
    <property type="term" value="C:primosome complex"/>
    <property type="evidence" value="ECO:0007669"/>
    <property type="project" value="UniProtKB-UniRule"/>
</dbReference>
<dbReference type="Pfam" id="PF17764">
    <property type="entry name" value="PriA_3primeBD"/>
    <property type="match status" value="1"/>
</dbReference>
<dbReference type="PANTHER" id="PTHR30580:SF0">
    <property type="entry name" value="PRIMOSOMAL PROTEIN N"/>
    <property type="match status" value="1"/>
</dbReference>
<dbReference type="AlphaFoldDB" id="A0A2D1U1H0"/>
<feature type="binding site" evidence="12">
    <location>
        <position position="567"/>
    </location>
    <ligand>
        <name>Zn(2+)</name>
        <dbReference type="ChEBI" id="CHEBI:29105"/>
        <label>2</label>
    </ligand>
</feature>
<dbReference type="PROSITE" id="PS51192">
    <property type="entry name" value="HELICASE_ATP_BIND_1"/>
    <property type="match status" value="1"/>
</dbReference>
<dbReference type="GO" id="GO:0008270">
    <property type="term" value="F:zinc ion binding"/>
    <property type="evidence" value="ECO:0007669"/>
    <property type="project" value="UniProtKB-UniRule"/>
</dbReference>
<evidence type="ECO:0000259" key="14">
    <source>
        <dbReference type="PROSITE" id="PS51194"/>
    </source>
</evidence>
<evidence type="ECO:0000256" key="12">
    <source>
        <dbReference type="HAMAP-Rule" id="MF_00983"/>
    </source>
</evidence>
<keyword evidence="7 12" id="KW-0862">Zinc</keyword>
<dbReference type="Proteomes" id="UP000223749">
    <property type="component" value="Chromosome"/>
</dbReference>
<keyword evidence="16" id="KW-1185">Reference proteome</keyword>
<evidence type="ECO:0000256" key="4">
    <source>
        <dbReference type="ARBA" id="ARBA00022741"/>
    </source>
</evidence>
<evidence type="ECO:0000256" key="1">
    <source>
        <dbReference type="ARBA" id="ARBA00022515"/>
    </source>
</evidence>
<dbReference type="GO" id="GO:0003677">
    <property type="term" value="F:DNA binding"/>
    <property type="evidence" value="ECO:0007669"/>
    <property type="project" value="UniProtKB-UniRule"/>
</dbReference>
<gene>
    <name evidence="12 15" type="primary">priA</name>
    <name evidence="15" type="ORF">CPT03_02735</name>
</gene>
<dbReference type="Pfam" id="PF00271">
    <property type="entry name" value="Helicase_C"/>
    <property type="match status" value="1"/>
</dbReference>
<keyword evidence="2 12" id="KW-0235">DNA replication</keyword>
<dbReference type="EC" id="5.6.2.4" evidence="12"/>
<dbReference type="GO" id="GO:0006269">
    <property type="term" value="P:DNA replication, synthesis of primer"/>
    <property type="evidence" value="ECO:0007669"/>
    <property type="project" value="UniProtKB-KW"/>
</dbReference>
<dbReference type="Pfam" id="PF00270">
    <property type="entry name" value="DEAD"/>
    <property type="match status" value="1"/>
</dbReference>
<dbReference type="GO" id="GO:0043138">
    <property type="term" value="F:3'-5' DNA helicase activity"/>
    <property type="evidence" value="ECO:0007669"/>
    <property type="project" value="UniProtKB-EC"/>
</dbReference>
<keyword evidence="3 12" id="KW-0479">Metal-binding</keyword>
<dbReference type="FunFam" id="3.40.1440.60:FF:000001">
    <property type="entry name" value="Primosomal protein N"/>
    <property type="match status" value="1"/>
</dbReference>
<dbReference type="InterPro" id="IPR005259">
    <property type="entry name" value="PriA"/>
</dbReference>
<evidence type="ECO:0000256" key="6">
    <source>
        <dbReference type="ARBA" id="ARBA00022806"/>
    </source>
</evidence>
<dbReference type="InterPro" id="IPR011545">
    <property type="entry name" value="DEAD/DEAH_box_helicase_dom"/>
</dbReference>
<keyword evidence="5 12" id="KW-0378">Hydrolase</keyword>
<keyword evidence="9 12" id="KW-0238">DNA-binding</keyword>
<dbReference type="CDD" id="cd17929">
    <property type="entry name" value="DEXHc_priA"/>
    <property type="match status" value="1"/>
</dbReference>
<comment type="subunit">
    <text evidence="12">Component of the replication restart primosome.</text>
</comment>
<dbReference type="NCBIfam" id="TIGR00595">
    <property type="entry name" value="priA"/>
    <property type="match status" value="1"/>
</dbReference>
<evidence type="ECO:0000313" key="16">
    <source>
        <dbReference type="Proteomes" id="UP000223749"/>
    </source>
</evidence>
<dbReference type="Gene3D" id="3.40.1440.60">
    <property type="entry name" value="PriA, 3(prime) DNA-binding domain"/>
    <property type="match status" value="1"/>
</dbReference>
<name>A0A2D1U1H0_9SPHI</name>
<dbReference type="Gene3D" id="3.40.50.300">
    <property type="entry name" value="P-loop containing nucleotide triphosphate hydrolases"/>
    <property type="match status" value="2"/>
</dbReference>
<comment type="cofactor">
    <cofactor evidence="12">
        <name>Zn(2+)</name>
        <dbReference type="ChEBI" id="CHEBI:29105"/>
    </cofactor>
    <text evidence="12">Binds 2 zinc ions per subunit.</text>
</comment>
<dbReference type="Pfam" id="PF18074">
    <property type="entry name" value="PriA_C"/>
    <property type="match status" value="1"/>
</dbReference>
<feature type="binding site" evidence="12">
    <location>
        <position position="580"/>
    </location>
    <ligand>
        <name>Zn(2+)</name>
        <dbReference type="ChEBI" id="CHEBI:29105"/>
        <label>1</label>
    </ligand>
</feature>
<dbReference type="SMART" id="SM00487">
    <property type="entry name" value="DEXDc"/>
    <property type="match status" value="1"/>
</dbReference>
<sequence length="833" mass="94528">MLDFLDREFVERETLFVEVILPLSLSKNYMYRIPFELNDQVAIGKRVVVQFGKNKIYTALVKTISNEAPEAYEAKYIIDVVDAYPIITTEQLKLWDWMTSYYLCNEGDVLSAALPTGLKLASETIIVLKEESPLSDEDGVIQEIVFTDKEQIILNALTSRPRLTIDDVSALLGQKTVYPIINSLLSKGMVYIAEEVIEKYKPLLKSFVALQPFYNEGENLKQLFSILERAPKQLNALLAYLKLSKQQTTISKQQLLEESACGTGALKTLVDKEIFAVYKRPVSRLLENTEDFVLNFELSEAQNRALQQIEDGFLTRDVMLLHGVTASGKTQIYIKLIEKAIENGGQVLFLLPEIALTTQIVDRIQRYFGDAIGVYHSKFNNNERVEIWNSVLNGKYRVVLGARSAVFLPFKELKLIVVDEEHESSYKQHDPSPRYQARDAAVYLGHLHQAKVMLGSATPSIESYYNAVSGKYGLVTITERFGGVDLPLQEVISISEETKRKKMVSYFSSKLIDEIAFALENKEQVILFQNRRGYATILICGTCGYAPKCVNCDVSLTYHKTSGKLHCHYCGYHQSSINICPACGSVHIEQKGFGTERVEEELSLVFPEAKISRLDVDSTRTKNGLQQIISDFQEKKTDILIGTQMVAKGLDFDNVILIGVINADTLLNYPDFRAFERSYQLLAQVAGRAGRRGKQGKVIIQAYNDNHRIINQVIENKYLEMYNEELAERKQFNYPPFTRLIFINIRHKDADLLNVASQKFASILKGQLGGRVLGPEQPMVSRVRNYYIKQVIIKSDKNTSIQKVKSILKETIVQFQSEKNYRAVNIQVDVDPY</sequence>
<dbReference type="CDD" id="cd18804">
    <property type="entry name" value="SF2_C_priA"/>
    <property type="match status" value="1"/>
</dbReference>
<accession>A0A2D1U1H0</accession>
<evidence type="ECO:0000256" key="8">
    <source>
        <dbReference type="ARBA" id="ARBA00022840"/>
    </source>
</evidence>
<keyword evidence="1 12" id="KW-0639">Primosome</keyword>
<comment type="similarity">
    <text evidence="12">Belongs to the helicase family. PriA subfamily.</text>
</comment>
<dbReference type="GO" id="GO:0016887">
    <property type="term" value="F:ATP hydrolysis activity"/>
    <property type="evidence" value="ECO:0007669"/>
    <property type="project" value="RHEA"/>
</dbReference>
<dbReference type="InterPro" id="IPR040498">
    <property type="entry name" value="PriA_CRR"/>
</dbReference>
<evidence type="ECO:0000256" key="5">
    <source>
        <dbReference type="ARBA" id="ARBA00022801"/>
    </source>
</evidence>
<reference evidence="15 16" key="1">
    <citation type="submission" date="2017-10" db="EMBL/GenBank/DDBJ databases">
        <title>Whole genome of Pedobacter ginsengisoli T01R-27 isolated from tomato rhizosphere.</title>
        <authorList>
            <person name="Weon H.-Y."/>
            <person name="Lee S.A."/>
            <person name="Sang M.K."/>
            <person name="Song J."/>
        </authorList>
    </citation>
    <scope>NUCLEOTIDE SEQUENCE [LARGE SCALE GENOMIC DNA]</scope>
    <source>
        <strain evidence="15 16">T01R-27</strain>
    </source>
</reference>
<dbReference type="GO" id="GO:0005524">
    <property type="term" value="F:ATP binding"/>
    <property type="evidence" value="ECO:0007669"/>
    <property type="project" value="UniProtKB-UniRule"/>
</dbReference>
<feature type="binding site" evidence="12">
    <location>
        <position position="543"/>
    </location>
    <ligand>
        <name>Zn(2+)</name>
        <dbReference type="ChEBI" id="CHEBI:29105"/>
        <label>1</label>
    </ligand>
</feature>
<evidence type="ECO:0000313" key="15">
    <source>
        <dbReference type="EMBL" id="ATP55453.1"/>
    </source>
</evidence>
<dbReference type="SMART" id="SM00490">
    <property type="entry name" value="HELICc"/>
    <property type="match status" value="1"/>
</dbReference>
<dbReference type="GO" id="GO:0006302">
    <property type="term" value="P:double-strand break repair"/>
    <property type="evidence" value="ECO:0007669"/>
    <property type="project" value="InterPro"/>
</dbReference>
<dbReference type="InterPro" id="IPR001650">
    <property type="entry name" value="Helicase_C-like"/>
</dbReference>
<evidence type="ECO:0000256" key="10">
    <source>
        <dbReference type="ARBA" id="ARBA00023235"/>
    </source>
</evidence>
<dbReference type="EMBL" id="CP024091">
    <property type="protein sequence ID" value="ATP55453.1"/>
    <property type="molecule type" value="Genomic_DNA"/>
</dbReference>
<evidence type="ECO:0000256" key="3">
    <source>
        <dbReference type="ARBA" id="ARBA00022723"/>
    </source>
</evidence>
<feature type="binding site" evidence="12">
    <location>
        <position position="552"/>
    </location>
    <ligand>
        <name>Zn(2+)</name>
        <dbReference type="ChEBI" id="CHEBI:29105"/>
        <label>2</label>
    </ligand>
</feature>
<evidence type="ECO:0000259" key="13">
    <source>
        <dbReference type="PROSITE" id="PS51192"/>
    </source>
</evidence>
<evidence type="ECO:0000256" key="7">
    <source>
        <dbReference type="ARBA" id="ARBA00022833"/>
    </source>
</evidence>
<dbReference type="OrthoDB" id="9759544at2"/>
<feature type="binding site" evidence="12">
    <location>
        <position position="570"/>
    </location>
    <ligand>
        <name>Zn(2+)</name>
        <dbReference type="ChEBI" id="CHEBI:29105"/>
        <label>2</label>
    </ligand>
</feature>
<evidence type="ECO:0000256" key="9">
    <source>
        <dbReference type="ARBA" id="ARBA00023125"/>
    </source>
</evidence>
<organism evidence="15 16">
    <name type="scientific">Pedobacter ginsengisoli</name>
    <dbReference type="NCBI Taxonomy" id="363852"/>
    <lineage>
        <taxon>Bacteria</taxon>
        <taxon>Pseudomonadati</taxon>
        <taxon>Bacteroidota</taxon>
        <taxon>Sphingobacteriia</taxon>
        <taxon>Sphingobacteriales</taxon>
        <taxon>Sphingobacteriaceae</taxon>
        <taxon>Pedobacter</taxon>
    </lineage>
</organism>
<keyword evidence="4 12" id="KW-0547">Nucleotide-binding</keyword>
<dbReference type="GO" id="GO:0006310">
    <property type="term" value="P:DNA recombination"/>
    <property type="evidence" value="ECO:0007669"/>
    <property type="project" value="InterPro"/>
</dbReference>
<comment type="catalytic activity">
    <reaction evidence="11 12">
        <text>ATP + H2O = ADP + phosphate + H(+)</text>
        <dbReference type="Rhea" id="RHEA:13065"/>
        <dbReference type="ChEBI" id="CHEBI:15377"/>
        <dbReference type="ChEBI" id="CHEBI:15378"/>
        <dbReference type="ChEBI" id="CHEBI:30616"/>
        <dbReference type="ChEBI" id="CHEBI:43474"/>
        <dbReference type="ChEBI" id="CHEBI:456216"/>
        <dbReference type="EC" id="5.6.2.4"/>
    </reaction>
</comment>
<dbReference type="InterPro" id="IPR014001">
    <property type="entry name" value="Helicase_ATP-bd"/>
</dbReference>
<keyword evidence="6 12" id="KW-0347">Helicase</keyword>
<dbReference type="GO" id="GO:0006270">
    <property type="term" value="P:DNA replication initiation"/>
    <property type="evidence" value="ECO:0007669"/>
    <property type="project" value="TreeGrafter"/>
</dbReference>
<dbReference type="PROSITE" id="PS51194">
    <property type="entry name" value="HELICASE_CTER"/>
    <property type="match status" value="1"/>
</dbReference>
<dbReference type="FunFam" id="3.40.50.300:FF:000489">
    <property type="entry name" value="Primosome assembly protein PriA"/>
    <property type="match status" value="1"/>
</dbReference>
<dbReference type="HAMAP" id="MF_00983">
    <property type="entry name" value="PriA"/>
    <property type="match status" value="1"/>
</dbReference>
<dbReference type="Pfam" id="PF18319">
    <property type="entry name" value="Zn_ribbon_PriA"/>
    <property type="match status" value="1"/>
</dbReference>
<proteinExistence type="inferred from homology"/>
<keyword evidence="10 12" id="KW-0413">Isomerase</keyword>
<feature type="binding site" evidence="12">
    <location>
        <position position="549"/>
    </location>
    <ligand>
        <name>Zn(2+)</name>
        <dbReference type="ChEBI" id="CHEBI:29105"/>
        <label>2</label>
    </ligand>
</feature>
<dbReference type="KEGG" id="pgs:CPT03_02735"/>
<feature type="binding site" evidence="12">
    <location>
        <position position="583"/>
    </location>
    <ligand>
        <name>Zn(2+)</name>
        <dbReference type="ChEBI" id="CHEBI:29105"/>
        <label>1</label>
    </ligand>
</feature>
<protein>
    <recommendedName>
        <fullName evidence="12">Replication restart protein PriA</fullName>
    </recommendedName>
    <alternativeName>
        <fullName evidence="12">ATP-dependent DNA helicase PriA</fullName>
        <ecNumber evidence="12">5.6.2.4</ecNumber>
    </alternativeName>
    <alternativeName>
        <fullName evidence="12">DNA 3'-5' helicase PriA</fullName>
    </alternativeName>
</protein>
<feature type="binding site" evidence="12">
    <location>
        <position position="540"/>
    </location>
    <ligand>
        <name>Zn(2+)</name>
        <dbReference type="ChEBI" id="CHEBI:29105"/>
        <label>1</label>
    </ligand>
</feature>
<dbReference type="InterPro" id="IPR042115">
    <property type="entry name" value="PriA_3primeBD_sf"/>
</dbReference>
<comment type="catalytic activity">
    <reaction evidence="12">
        <text>Couples ATP hydrolysis with the unwinding of duplex DNA by translocating in the 3'-5' direction.</text>
        <dbReference type="EC" id="5.6.2.4"/>
    </reaction>
</comment>
<dbReference type="RefSeq" id="WP_099437403.1">
    <property type="nucleotide sequence ID" value="NZ_CP024091.1"/>
</dbReference>
<keyword evidence="8 12" id="KW-0067">ATP-binding</keyword>
<dbReference type="InterPro" id="IPR041222">
    <property type="entry name" value="PriA_3primeBD"/>
</dbReference>
<evidence type="ECO:0000256" key="2">
    <source>
        <dbReference type="ARBA" id="ARBA00022705"/>
    </source>
</evidence>
<dbReference type="InterPro" id="IPR041236">
    <property type="entry name" value="PriA_C"/>
</dbReference>
<feature type="domain" description="Helicase C-terminal" evidence="14">
    <location>
        <begin position="575"/>
        <end position="740"/>
    </location>
</feature>
<dbReference type="InterPro" id="IPR027417">
    <property type="entry name" value="P-loop_NTPase"/>
</dbReference>
<feature type="domain" description="Helicase ATP-binding" evidence="13">
    <location>
        <begin position="310"/>
        <end position="477"/>
    </location>
</feature>
<dbReference type="SUPFAM" id="SSF52540">
    <property type="entry name" value="P-loop containing nucleoside triphosphate hydrolases"/>
    <property type="match status" value="2"/>
</dbReference>
<comment type="function">
    <text evidence="12">Initiates the restart of stalled replication forks, which reloads the replicative helicase on sites other than the origin of replication. Recognizes and binds to abandoned replication forks and remodels them to uncover a helicase loading site. Promotes assembly of the primosome at these replication forks.</text>
</comment>
<dbReference type="PANTHER" id="PTHR30580">
    <property type="entry name" value="PRIMOSOMAL PROTEIN N"/>
    <property type="match status" value="1"/>
</dbReference>